<protein>
    <submittedName>
        <fullName evidence="1">Uncharacterized protein</fullName>
    </submittedName>
</protein>
<gene>
    <name evidence="1" type="ORF">DM558_06405</name>
</gene>
<evidence type="ECO:0000313" key="1">
    <source>
        <dbReference type="EMBL" id="AZS50429.1"/>
    </source>
</evidence>
<dbReference type="EMBL" id="CP029822">
    <property type="protein sequence ID" value="AZS50429.1"/>
    <property type="molecule type" value="Genomic_DNA"/>
</dbReference>
<evidence type="ECO:0000313" key="2">
    <source>
        <dbReference type="Proteomes" id="UP000273143"/>
    </source>
</evidence>
<dbReference type="Proteomes" id="UP000273143">
    <property type="component" value="Chromosome"/>
</dbReference>
<dbReference type="RefSeq" id="WP_127162774.1">
    <property type="nucleotide sequence ID" value="NZ_CP029822.1"/>
</dbReference>
<name>A0A3Q9JIR5_9GAMM</name>
<reference evidence="2" key="1">
    <citation type="submission" date="2018-06" db="EMBL/GenBank/DDBJ databases">
        <title>Complete genome of Pseudomonas insecticola strain QZS01.</title>
        <authorList>
            <person name="Wang J."/>
            <person name="Su Q."/>
        </authorList>
    </citation>
    <scope>NUCLEOTIDE SEQUENCE [LARGE SCALE GENOMIC DNA]</scope>
    <source>
        <strain evidence="2">QZS01</strain>
    </source>
</reference>
<keyword evidence="2" id="KW-1185">Reference proteome</keyword>
<accession>A0A3Q9JIR5</accession>
<organism evidence="1 2">
    <name type="scientific">Entomomonas moraniae</name>
    <dbReference type="NCBI Taxonomy" id="2213226"/>
    <lineage>
        <taxon>Bacteria</taxon>
        <taxon>Pseudomonadati</taxon>
        <taxon>Pseudomonadota</taxon>
        <taxon>Gammaproteobacteria</taxon>
        <taxon>Pseudomonadales</taxon>
        <taxon>Pseudomonadaceae</taxon>
        <taxon>Entomomonas</taxon>
    </lineage>
</organism>
<dbReference type="AlphaFoldDB" id="A0A3Q9JIR5"/>
<sequence>MTDKYITLVIKNPTQDRIKTFRLFEETEGVGEISALSVGHCLDILEDCTAFIEKLSNGEISNFDVQDEALEIKQKIDAKLKY</sequence>
<dbReference type="KEGG" id="emo:DM558_06405"/>
<proteinExistence type="predicted"/>